<organism evidence="1 2">
    <name type="scientific">Colletotrichum godetiae</name>
    <dbReference type="NCBI Taxonomy" id="1209918"/>
    <lineage>
        <taxon>Eukaryota</taxon>
        <taxon>Fungi</taxon>
        <taxon>Dikarya</taxon>
        <taxon>Ascomycota</taxon>
        <taxon>Pezizomycotina</taxon>
        <taxon>Sordariomycetes</taxon>
        <taxon>Hypocreomycetidae</taxon>
        <taxon>Glomerellales</taxon>
        <taxon>Glomerellaceae</taxon>
        <taxon>Colletotrichum</taxon>
        <taxon>Colletotrichum acutatum species complex</taxon>
    </lineage>
</organism>
<dbReference type="EMBL" id="JAHMHR010000039">
    <property type="protein sequence ID" value="KAK1672268.1"/>
    <property type="molecule type" value="Genomic_DNA"/>
</dbReference>
<accession>A0AAJ0AH01</accession>
<evidence type="ECO:0000313" key="1">
    <source>
        <dbReference type="EMBL" id="KAK1672268.1"/>
    </source>
</evidence>
<evidence type="ECO:0000313" key="2">
    <source>
        <dbReference type="Proteomes" id="UP001224890"/>
    </source>
</evidence>
<proteinExistence type="predicted"/>
<dbReference type="GeneID" id="85460120"/>
<name>A0AAJ0AH01_9PEZI</name>
<comment type="caution">
    <text evidence="1">The sequence shown here is derived from an EMBL/GenBank/DDBJ whole genome shotgun (WGS) entry which is preliminary data.</text>
</comment>
<dbReference type="Proteomes" id="UP001224890">
    <property type="component" value="Unassembled WGS sequence"/>
</dbReference>
<gene>
    <name evidence="1" type="ORF">BDP55DRAFT_673345</name>
</gene>
<protein>
    <submittedName>
        <fullName evidence="1">Uncharacterized protein</fullName>
    </submittedName>
</protein>
<dbReference type="AlphaFoldDB" id="A0AAJ0AH01"/>
<keyword evidence="2" id="KW-1185">Reference proteome</keyword>
<reference evidence="1" key="1">
    <citation type="submission" date="2021-06" db="EMBL/GenBank/DDBJ databases">
        <title>Comparative genomics, transcriptomics and evolutionary studies reveal genomic signatures of adaptation to plant cell wall in hemibiotrophic fungi.</title>
        <authorList>
            <consortium name="DOE Joint Genome Institute"/>
            <person name="Baroncelli R."/>
            <person name="Diaz J.F."/>
            <person name="Benocci T."/>
            <person name="Peng M."/>
            <person name="Battaglia E."/>
            <person name="Haridas S."/>
            <person name="Andreopoulos W."/>
            <person name="Labutti K."/>
            <person name="Pangilinan J."/>
            <person name="Floch G.L."/>
            <person name="Makela M.R."/>
            <person name="Henrissat B."/>
            <person name="Grigoriev I.V."/>
            <person name="Crouch J.A."/>
            <person name="De Vries R.P."/>
            <person name="Sukno S.A."/>
            <person name="Thon M.R."/>
        </authorList>
    </citation>
    <scope>NUCLEOTIDE SEQUENCE</scope>
    <source>
        <strain evidence="1">CBS 193.32</strain>
    </source>
</reference>
<dbReference type="RefSeq" id="XP_060426271.1">
    <property type="nucleotide sequence ID" value="XM_060575594.1"/>
</dbReference>
<sequence>MYQVHRLIGSCWSVYLKVRKVLCLMLFLRVTWTQSLNPMEWKELGCTLSFLPQLPSLGTSRKGSRTRIYTSHCILHQRSFPSPKAR</sequence>